<comment type="similarity">
    <text evidence="1">Belongs to the LysR transcriptional regulatory family.</text>
</comment>
<evidence type="ECO:0000259" key="5">
    <source>
        <dbReference type="PROSITE" id="PS50931"/>
    </source>
</evidence>
<dbReference type="EMBL" id="CP064795">
    <property type="protein sequence ID" value="QPG06330.1"/>
    <property type="molecule type" value="Genomic_DNA"/>
</dbReference>
<dbReference type="Proteomes" id="UP000595095">
    <property type="component" value="Chromosome"/>
</dbReference>
<keyword evidence="2" id="KW-0805">Transcription regulation</keyword>
<proteinExistence type="inferred from homology"/>
<dbReference type="PANTHER" id="PTHR30579:SF7">
    <property type="entry name" value="HTH-TYPE TRANSCRIPTIONAL REGULATOR LRHA-RELATED"/>
    <property type="match status" value="1"/>
</dbReference>
<evidence type="ECO:0000256" key="3">
    <source>
        <dbReference type="ARBA" id="ARBA00023125"/>
    </source>
</evidence>
<evidence type="ECO:0000313" key="6">
    <source>
        <dbReference type="EMBL" id="QPG06330.1"/>
    </source>
</evidence>
<dbReference type="InterPro" id="IPR050176">
    <property type="entry name" value="LTTR"/>
</dbReference>
<dbReference type="PROSITE" id="PS50931">
    <property type="entry name" value="HTH_LYSR"/>
    <property type="match status" value="1"/>
</dbReference>
<dbReference type="KEGG" id="smaa:IT774_03785"/>
<keyword evidence="3" id="KW-0238">DNA-binding</keyword>
<evidence type="ECO:0000256" key="4">
    <source>
        <dbReference type="ARBA" id="ARBA00023163"/>
    </source>
</evidence>
<dbReference type="AlphaFoldDB" id="A0A7S9DYQ4"/>
<sequence>MKQLSLDNLRTFVTVIEQGGYAKAGEWLGRSQPAVSLQIKKLETQLGRKLFSKVGQRHTPSADGNWLYAKARELLALNDDIFRALNPAPLSGRLRLGIPSEFASTLLPGLIGEFSKRYPDVSLEVTSALSRDLLHHTRRDSFDLILALANPQEQTDGEVLLQDDMVWAGDITRRIGGDTISLVLAPDGCVYRSRVIEQLKRQTKAWKITYTNADLSGLVAAIGQGLGITALARSSMPDNLMVLKHPNLPQLGRINICLFNLDTQHPVVSKTLADFIKSRLTTGATAS</sequence>
<gene>
    <name evidence="6" type="ORF">IT774_03785</name>
</gene>
<evidence type="ECO:0000313" key="7">
    <source>
        <dbReference type="Proteomes" id="UP000595095"/>
    </source>
</evidence>
<dbReference type="SUPFAM" id="SSF53850">
    <property type="entry name" value="Periplasmic binding protein-like II"/>
    <property type="match status" value="1"/>
</dbReference>
<dbReference type="InterPro" id="IPR036390">
    <property type="entry name" value="WH_DNA-bd_sf"/>
</dbReference>
<dbReference type="Pfam" id="PF03466">
    <property type="entry name" value="LysR_substrate"/>
    <property type="match status" value="1"/>
</dbReference>
<evidence type="ECO:0000256" key="1">
    <source>
        <dbReference type="ARBA" id="ARBA00009437"/>
    </source>
</evidence>
<dbReference type="Pfam" id="PF00126">
    <property type="entry name" value="HTH_1"/>
    <property type="match status" value="1"/>
</dbReference>
<name>A0A7S9DYQ4_9ALTE</name>
<keyword evidence="7" id="KW-1185">Reference proteome</keyword>
<dbReference type="InterPro" id="IPR000847">
    <property type="entry name" value="LysR_HTH_N"/>
</dbReference>
<dbReference type="InterPro" id="IPR036388">
    <property type="entry name" value="WH-like_DNA-bd_sf"/>
</dbReference>
<dbReference type="PRINTS" id="PR00039">
    <property type="entry name" value="HTHLYSR"/>
</dbReference>
<dbReference type="GO" id="GO:0003677">
    <property type="term" value="F:DNA binding"/>
    <property type="evidence" value="ECO:0007669"/>
    <property type="project" value="UniProtKB-KW"/>
</dbReference>
<accession>A0A7S9DYQ4</accession>
<organism evidence="6 7">
    <name type="scientific">Salinimonas marina</name>
    <dbReference type="NCBI Taxonomy" id="2785918"/>
    <lineage>
        <taxon>Bacteria</taxon>
        <taxon>Pseudomonadati</taxon>
        <taxon>Pseudomonadota</taxon>
        <taxon>Gammaproteobacteria</taxon>
        <taxon>Alteromonadales</taxon>
        <taxon>Alteromonadaceae</taxon>
        <taxon>Alteromonas/Salinimonas group</taxon>
        <taxon>Salinimonas</taxon>
    </lineage>
</organism>
<dbReference type="Gene3D" id="3.40.190.10">
    <property type="entry name" value="Periplasmic binding protein-like II"/>
    <property type="match status" value="2"/>
</dbReference>
<keyword evidence="4" id="KW-0804">Transcription</keyword>
<reference evidence="6 7" key="1">
    <citation type="submission" date="2020-11" db="EMBL/GenBank/DDBJ databases">
        <title>Complete genome sequence for Salinimonas sp. strain G2-b.</title>
        <authorList>
            <person name="Park S.-J."/>
        </authorList>
    </citation>
    <scope>NUCLEOTIDE SEQUENCE [LARGE SCALE GENOMIC DNA]</scope>
    <source>
        <strain evidence="6 7">G2-b</strain>
    </source>
</reference>
<protein>
    <submittedName>
        <fullName evidence="6">LysR family transcriptional regulator</fullName>
    </submittedName>
</protein>
<dbReference type="InterPro" id="IPR005119">
    <property type="entry name" value="LysR_subst-bd"/>
</dbReference>
<dbReference type="Gene3D" id="1.10.10.10">
    <property type="entry name" value="Winged helix-like DNA-binding domain superfamily/Winged helix DNA-binding domain"/>
    <property type="match status" value="1"/>
</dbReference>
<evidence type="ECO:0000256" key="2">
    <source>
        <dbReference type="ARBA" id="ARBA00023015"/>
    </source>
</evidence>
<dbReference type="GO" id="GO:0003700">
    <property type="term" value="F:DNA-binding transcription factor activity"/>
    <property type="evidence" value="ECO:0007669"/>
    <property type="project" value="InterPro"/>
</dbReference>
<feature type="domain" description="HTH lysR-type" evidence="5">
    <location>
        <begin position="4"/>
        <end position="61"/>
    </location>
</feature>
<dbReference type="SUPFAM" id="SSF46785">
    <property type="entry name" value="Winged helix' DNA-binding domain"/>
    <property type="match status" value="1"/>
</dbReference>
<dbReference type="RefSeq" id="WP_195811407.1">
    <property type="nucleotide sequence ID" value="NZ_CP064795.1"/>
</dbReference>
<dbReference type="PANTHER" id="PTHR30579">
    <property type="entry name" value="TRANSCRIPTIONAL REGULATOR"/>
    <property type="match status" value="1"/>
</dbReference>